<feature type="signal peptide" evidence="2">
    <location>
        <begin position="1"/>
        <end position="19"/>
    </location>
</feature>
<reference evidence="5 6" key="1">
    <citation type="submission" date="2019-03" db="EMBL/GenBank/DDBJ databases">
        <title>Genomic Encyclopedia of Type Strains, Phase III (KMG-III): the genomes of soil and plant-associated and newly described type strains.</title>
        <authorList>
            <person name="Whitman W."/>
        </authorList>
    </citation>
    <scope>NUCLEOTIDE SEQUENCE [LARGE SCALE GENOMIC DNA]</scope>
    <source>
        <strain evidence="5 6">CECT 8283</strain>
    </source>
</reference>
<dbReference type="Gene3D" id="2.60.40.1930">
    <property type="match status" value="1"/>
</dbReference>
<dbReference type="PANTHER" id="PTHR40094:SF1">
    <property type="entry name" value="UBIQUITIN DOMAIN-CONTAINING PROTEIN"/>
    <property type="match status" value="1"/>
</dbReference>
<dbReference type="SUPFAM" id="SSF48239">
    <property type="entry name" value="Terpenoid cyclases/Protein prenyltransferases"/>
    <property type="match status" value="1"/>
</dbReference>
<evidence type="ECO:0000313" key="5">
    <source>
        <dbReference type="EMBL" id="TDQ30065.1"/>
    </source>
</evidence>
<protein>
    <submittedName>
        <fullName evidence="5">Alpha-2-macroglobulin family protein</fullName>
    </submittedName>
</protein>
<dbReference type="InterPro" id="IPR051802">
    <property type="entry name" value="YfhM-like"/>
</dbReference>
<dbReference type="RefSeq" id="WP_133534588.1">
    <property type="nucleotide sequence ID" value="NZ_SNYH01000001.1"/>
</dbReference>
<dbReference type="InterPro" id="IPR001599">
    <property type="entry name" value="Macroglobln_a2"/>
</dbReference>
<dbReference type="InterPro" id="IPR008969">
    <property type="entry name" value="CarboxyPept-like_regulatory"/>
</dbReference>
<comment type="similarity">
    <text evidence="1">Belongs to the protease inhibitor I39 (alpha-2-macroglobulin) family. Bacterial alpha-2-macroglobulin subfamily.</text>
</comment>
<feature type="domain" description="Alpha-2-macroglobulin" evidence="4">
    <location>
        <begin position="1411"/>
        <end position="1501"/>
    </location>
</feature>
<evidence type="ECO:0000313" key="6">
    <source>
        <dbReference type="Proteomes" id="UP000295390"/>
    </source>
</evidence>
<keyword evidence="6" id="KW-1185">Reference proteome</keyword>
<dbReference type="InterPro" id="IPR037066">
    <property type="entry name" value="Plug_dom_sf"/>
</dbReference>
<dbReference type="InterPro" id="IPR002890">
    <property type="entry name" value="MG2"/>
</dbReference>
<name>A0A4R6THU5_9FLAO</name>
<dbReference type="SUPFAM" id="SSF56935">
    <property type="entry name" value="Porins"/>
    <property type="match status" value="1"/>
</dbReference>
<dbReference type="InterPro" id="IPR008930">
    <property type="entry name" value="Terpenoid_cyclase/PrenylTrfase"/>
</dbReference>
<dbReference type="Pfam" id="PF01835">
    <property type="entry name" value="MG2"/>
    <property type="match status" value="1"/>
</dbReference>
<dbReference type="InterPro" id="IPR011625">
    <property type="entry name" value="A2M_N_BRD"/>
</dbReference>
<dbReference type="Pfam" id="PF17973">
    <property type="entry name" value="bMG10"/>
    <property type="match status" value="1"/>
</dbReference>
<gene>
    <name evidence="5" type="ORF">DFQ07_0400</name>
</gene>
<dbReference type="Gene3D" id="2.170.130.10">
    <property type="entry name" value="TonB-dependent receptor, plug domain"/>
    <property type="match status" value="1"/>
</dbReference>
<evidence type="ECO:0000256" key="1">
    <source>
        <dbReference type="ARBA" id="ARBA00010556"/>
    </source>
</evidence>
<dbReference type="GO" id="GO:0004866">
    <property type="term" value="F:endopeptidase inhibitor activity"/>
    <property type="evidence" value="ECO:0007669"/>
    <property type="project" value="InterPro"/>
</dbReference>
<evidence type="ECO:0000259" key="4">
    <source>
        <dbReference type="SMART" id="SM01360"/>
    </source>
</evidence>
<feature type="chain" id="PRO_5020896421" evidence="2">
    <location>
        <begin position="20"/>
        <end position="2190"/>
    </location>
</feature>
<feature type="domain" description="Alpha-2-macroglobulin bait region" evidence="3">
    <location>
        <begin position="988"/>
        <end position="1128"/>
    </location>
</feature>
<dbReference type="EMBL" id="SNYH01000001">
    <property type="protein sequence ID" value="TDQ30065.1"/>
    <property type="molecule type" value="Genomic_DNA"/>
</dbReference>
<accession>A0A4R6THU5</accession>
<proteinExistence type="inferred from homology"/>
<dbReference type="Gene3D" id="2.60.40.1120">
    <property type="entry name" value="Carboxypeptidase-like, regulatory domain"/>
    <property type="match status" value="1"/>
</dbReference>
<dbReference type="InterPro" id="IPR041246">
    <property type="entry name" value="Bact_MG10"/>
</dbReference>
<keyword evidence="2" id="KW-0732">Signal</keyword>
<dbReference type="Proteomes" id="UP000295390">
    <property type="component" value="Unassembled WGS sequence"/>
</dbReference>
<dbReference type="OrthoDB" id="9767116at2"/>
<evidence type="ECO:0000259" key="3">
    <source>
        <dbReference type="SMART" id="SM01359"/>
    </source>
</evidence>
<organism evidence="5 6">
    <name type="scientific">Tenacibaculum caenipelagi</name>
    <dbReference type="NCBI Taxonomy" id="1325435"/>
    <lineage>
        <taxon>Bacteria</taxon>
        <taxon>Pseudomonadati</taxon>
        <taxon>Bacteroidota</taxon>
        <taxon>Flavobacteriia</taxon>
        <taxon>Flavobacteriales</taxon>
        <taxon>Flavobacteriaceae</taxon>
        <taxon>Tenacibaculum</taxon>
    </lineage>
</organism>
<dbReference type="Pfam" id="PF00207">
    <property type="entry name" value="A2M"/>
    <property type="match status" value="1"/>
</dbReference>
<sequence>MKKLTSILLMILFSTLVSAQENYKNLWDKVHQFELDNLPKSALKVVNTIYEKAEKSNNSPQIIKSLFYKSKYSLTLEEDAQLKIINQFKQHINKSSFPTKNMLENILANLYWQYFNENRWKFYNRTQTEQKVDENDFRTWDLDTLFTEIHCRYQNSLESETLLQKVDINEFKDIIQIVKDSKKYRPTLFDFLAHNALEFYKSSEISITKPAYQFKIDEVKYISDVQTFSKLNLATKDDLSLQFNALKIYQSLLSFHLKGSNLDALADTDIQRLQFVNQHATFNNKQEFLLQTLTTSVNHYKNKNVGGLYRYEIARIYNQQAASYQANKNEEIRFKNKEALEICNQVIERFPESLGAKKCETLKQLITIEALSLLSEKFVPTNTPSRILVTYNNIHKLNFNAYKITPKQLEELQKIYKDEEKINFIKKLQKTASWNSALRNEKDYLQHTTEVVVPKLTQGNYLIVAHKNTTFNTSDLYATANLQVTNLVLVENNNNGIRTYQVVDRNTGKPIKNAELLLQNKQRRHGKSIHKKLTADKNGFASYKSNDNFSNVYITVTTKDDSAIFGNYYLYKYHETSNIDEEEDDINIKPFIFTDRSIYRPGQTVYFKAIFIQQKGEATKPFANEYVQITLNDVNDQEVKTLDLKLNEFGAASGEFILPNNGLAGEYSFSIDESEKRESKFYDNADFYFTQEDYITPISVEEYKRPKFKTELKPITKTYKVNDSITVHGFAKAFSGANITDSKVVYRVHRKVQYPIWWYWRRPQFTSEAQEITHGELTTDAEGNFSITFKALPDESVDKENLPVFEYEITADVTDINGETRSATSIVKVGYHSLLASIVAPSTIDKSDKETTIEISSKNLNGEFVSVEGSLKIYKLQAPKNPLRSRPWSTPDYQDISEVEFRKLFPHDAYTKEEENPETWEQGTLVFEQNFDTQKSKKIILTNYKKWTSGNYIIVVNSKDKFGQEVSDKARFVLTNSTKKSVADNQLFVYNTNKTAYKLNDIVELQIGSASKDVTVIVQIEKNHEIVKTKLIHLNNSLKTIKIPVTKEDIGGFAIKYYFVNYNSFVNGTIPISVSDQQETITIETTTFRDKLQPGAEETWSFTIKNDKNNKVAAEVLASMYDASLDEFKAHNWQFNPITTSTYYSYGSSANAYQSFGNEHFRVFNRNYPNSYYPTQQYDRLNWFGFSFNNHRWVQKRFAQRLAETQKSTRKDYDKIITGTVQDETGPLPGVNVQVKGTSFGTETDFDGKYSIKVKNGDVLVFSFVGMKTEERQLNESSIVILTSDNLLEEVVTMAYGTTNDQPYAALKGKVAGVEIVESQEEADGIVRIRGNASSNGKNTPIYIVDGKVVDSFNISSNDIVSSTVLKANEAIALYGEKAKFGAIVIITKDGQSKTDNELANVKARKNLQETAFFYPHLMTDKNGDVTFSFTTPESLTRWKLQLLAHTKELQSATKTLTSVTQKELMVIPNAPRFLREGDQITFSTKIANISDKNLEGMAQLVLTNAITGKDIDLLDNSSKNQPFNVDANGNTQVSWNLAIPDTYQAIQYKVIAKAGDFSDGEQNVLPVLSNRMLITETLPMWIRSNETKTFTLDKLKNNTSNSLKNHKLTLEVTSNPAWYAVQALPYLMEYPYECSEQTFARYYANTLANHIANSNPRIQEVFNAWKSSDALLSNLEKNQELKSLIIQETPWLRDAQSETEQKKRIALLFDLNKMKNEQQKAINKLAEMQLNNGGFPWFKGSDYPNAFITNHIATGFGHLQKLGVTNFDNATIAIVQKSVRFLDQEIEEVYKKLLENAERIKVKKGQKKYEEFLQENHLNYFVIQYLYMRSFYKNIDINSTTKTAIAYYKTQTAKYWKDYNLYGKGQIALIQFRNNNTAIANKIIASLKENSITSEELGMYWKENQPSWYWYQAPIETQALLIEAFSEIKNNTETIDNLKIWLLKNKQTNRWKTTKATTEAVYALLLQGSDWISVTEMVDIAIGDQTINPSKLENTKVEAGTGYFKTSWNGSEITPEMSKVSITKKGKSIAWGGLYWLYFEDLDKITSAKTPLQLKKKLFKKINTDTGKELQEITKDSHLKVGDLITVRIELRSDRDMEFVHMKDMRASGVEPTNVLSQYKWQDGLGYYESTKDAATNFFFERLPKGVYIFEYDVRVNNSGNFSNGITTIQSMYAPEFSSHSKGKRLLIK</sequence>
<dbReference type="Pfam" id="PF13715">
    <property type="entry name" value="CarbopepD_reg_2"/>
    <property type="match status" value="1"/>
</dbReference>
<dbReference type="Gene3D" id="1.50.10.20">
    <property type="match status" value="1"/>
</dbReference>
<dbReference type="PANTHER" id="PTHR40094">
    <property type="entry name" value="ALPHA-2-MACROGLOBULIN HOMOLOG"/>
    <property type="match status" value="1"/>
</dbReference>
<evidence type="ECO:0000256" key="2">
    <source>
        <dbReference type="SAM" id="SignalP"/>
    </source>
</evidence>
<comment type="caution">
    <text evidence="5">The sequence shown here is derived from an EMBL/GenBank/DDBJ whole genome shotgun (WGS) entry which is preliminary data.</text>
</comment>
<dbReference type="SMART" id="SM01359">
    <property type="entry name" value="A2M_N_2"/>
    <property type="match status" value="1"/>
</dbReference>
<dbReference type="SUPFAM" id="SSF49464">
    <property type="entry name" value="Carboxypeptidase regulatory domain-like"/>
    <property type="match status" value="1"/>
</dbReference>
<dbReference type="SMART" id="SM01360">
    <property type="entry name" value="A2M"/>
    <property type="match status" value="1"/>
</dbReference>